<organism evidence="1 2">
    <name type="scientific">Dipteronia sinensis</name>
    <dbReference type="NCBI Taxonomy" id="43782"/>
    <lineage>
        <taxon>Eukaryota</taxon>
        <taxon>Viridiplantae</taxon>
        <taxon>Streptophyta</taxon>
        <taxon>Embryophyta</taxon>
        <taxon>Tracheophyta</taxon>
        <taxon>Spermatophyta</taxon>
        <taxon>Magnoliopsida</taxon>
        <taxon>eudicotyledons</taxon>
        <taxon>Gunneridae</taxon>
        <taxon>Pentapetalae</taxon>
        <taxon>rosids</taxon>
        <taxon>malvids</taxon>
        <taxon>Sapindales</taxon>
        <taxon>Sapindaceae</taxon>
        <taxon>Hippocastanoideae</taxon>
        <taxon>Acereae</taxon>
        <taxon>Dipteronia</taxon>
    </lineage>
</organism>
<keyword evidence="2" id="KW-1185">Reference proteome</keyword>
<dbReference type="PANTHER" id="PTHR36617">
    <property type="entry name" value="PROTEIN, PUTATIVE-RELATED"/>
    <property type="match status" value="1"/>
</dbReference>
<dbReference type="Proteomes" id="UP001281410">
    <property type="component" value="Unassembled WGS sequence"/>
</dbReference>
<proteinExistence type="predicted"/>
<dbReference type="AlphaFoldDB" id="A0AAE0E4D6"/>
<evidence type="ECO:0000313" key="1">
    <source>
        <dbReference type="EMBL" id="KAK3206816.1"/>
    </source>
</evidence>
<sequence length="114" mass="13386">MEKSHMCEIWSPEWFKLELETCFQCFSLRESVGSLFDKGSATAKILKDGINVVVGNGEKTKFWSNLWWDNITLKTVCPRTYALFVNEDGFVNDFGRWTNSSWVWEVPLRRHLFV</sequence>
<evidence type="ECO:0000313" key="2">
    <source>
        <dbReference type="Proteomes" id="UP001281410"/>
    </source>
</evidence>
<protein>
    <submittedName>
        <fullName evidence="1">Uncharacterized protein</fullName>
    </submittedName>
</protein>
<comment type="caution">
    <text evidence="1">The sequence shown here is derived from an EMBL/GenBank/DDBJ whole genome shotgun (WGS) entry which is preliminary data.</text>
</comment>
<reference evidence="1" key="1">
    <citation type="journal article" date="2023" name="Plant J.">
        <title>Genome sequences and population genomics provide insights into the demographic history, inbreeding, and mutation load of two 'living fossil' tree species of Dipteronia.</title>
        <authorList>
            <person name="Feng Y."/>
            <person name="Comes H.P."/>
            <person name="Chen J."/>
            <person name="Zhu S."/>
            <person name="Lu R."/>
            <person name="Zhang X."/>
            <person name="Li P."/>
            <person name="Qiu J."/>
            <person name="Olsen K.M."/>
            <person name="Qiu Y."/>
        </authorList>
    </citation>
    <scope>NUCLEOTIDE SEQUENCE</scope>
    <source>
        <strain evidence="1">NBL</strain>
    </source>
</reference>
<dbReference type="PANTHER" id="PTHR36617:SF5">
    <property type="entry name" value="OS05G0421675 PROTEIN"/>
    <property type="match status" value="1"/>
</dbReference>
<dbReference type="EMBL" id="JANJYJ010000006">
    <property type="protein sequence ID" value="KAK3206816.1"/>
    <property type="molecule type" value="Genomic_DNA"/>
</dbReference>
<gene>
    <name evidence="1" type="ORF">Dsin_020862</name>
</gene>
<accession>A0AAE0E4D6</accession>
<name>A0AAE0E4D6_9ROSI</name>